<evidence type="ECO:0000313" key="4">
    <source>
        <dbReference type="Proteomes" id="UP000271974"/>
    </source>
</evidence>
<dbReference type="SUPFAM" id="SSF144232">
    <property type="entry name" value="HIT/MYND zinc finger-like"/>
    <property type="match status" value="1"/>
</dbReference>
<accession>A0A433SRL8</accession>
<organism evidence="3 4">
    <name type="scientific">Elysia chlorotica</name>
    <name type="common">Eastern emerald elysia</name>
    <name type="synonym">Sea slug</name>
    <dbReference type="NCBI Taxonomy" id="188477"/>
    <lineage>
        <taxon>Eukaryota</taxon>
        <taxon>Metazoa</taxon>
        <taxon>Spiralia</taxon>
        <taxon>Lophotrochozoa</taxon>
        <taxon>Mollusca</taxon>
        <taxon>Gastropoda</taxon>
        <taxon>Heterobranchia</taxon>
        <taxon>Euthyneura</taxon>
        <taxon>Panpulmonata</taxon>
        <taxon>Sacoglossa</taxon>
        <taxon>Placobranchoidea</taxon>
        <taxon>Plakobranchidae</taxon>
        <taxon>Elysia</taxon>
    </lineage>
</organism>
<gene>
    <name evidence="3" type="ORF">EGW08_020338</name>
</gene>
<comment type="caution">
    <text evidence="3">The sequence shown here is derived from an EMBL/GenBank/DDBJ whole genome shotgun (WGS) entry which is preliminary data.</text>
</comment>
<dbReference type="AlphaFoldDB" id="A0A433SRL8"/>
<dbReference type="OrthoDB" id="18412at2759"/>
<dbReference type="GO" id="GO:0008270">
    <property type="term" value="F:zinc ion binding"/>
    <property type="evidence" value="ECO:0007669"/>
    <property type="project" value="UniProtKB-UniRule"/>
</dbReference>
<dbReference type="Pfam" id="PF04438">
    <property type="entry name" value="zf-HIT"/>
    <property type="match status" value="1"/>
</dbReference>
<proteinExistence type="predicted"/>
<keyword evidence="1" id="KW-0479">Metal-binding</keyword>
<keyword evidence="1" id="KW-0862">Zinc</keyword>
<dbReference type="EMBL" id="RQTK01001143">
    <property type="protein sequence ID" value="RUS71900.1"/>
    <property type="molecule type" value="Genomic_DNA"/>
</dbReference>
<dbReference type="Pfam" id="PF21373">
    <property type="entry name" value="ZNHIT3_C"/>
    <property type="match status" value="1"/>
</dbReference>
<evidence type="ECO:0000313" key="3">
    <source>
        <dbReference type="EMBL" id="RUS71900.1"/>
    </source>
</evidence>
<evidence type="ECO:0000256" key="1">
    <source>
        <dbReference type="PROSITE-ProRule" id="PRU00453"/>
    </source>
</evidence>
<dbReference type="InterPro" id="IPR048371">
    <property type="entry name" value="ZNHIT3_C"/>
</dbReference>
<dbReference type="CDD" id="cd23024">
    <property type="entry name" value="zf-HIT_ZNHIT2-3"/>
    <property type="match status" value="1"/>
</dbReference>
<protein>
    <recommendedName>
        <fullName evidence="2">HIT-type domain-containing protein</fullName>
    </recommendedName>
</protein>
<feature type="domain" description="HIT-type" evidence="2">
    <location>
        <begin position="4"/>
        <end position="36"/>
    </location>
</feature>
<name>A0A433SRL8_ELYCH</name>
<dbReference type="Gene3D" id="3.30.60.190">
    <property type="match status" value="1"/>
</dbReference>
<reference evidence="3 4" key="1">
    <citation type="submission" date="2019-01" db="EMBL/GenBank/DDBJ databases">
        <title>A draft genome assembly of the solar-powered sea slug Elysia chlorotica.</title>
        <authorList>
            <person name="Cai H."/>
            <person name="Li Q."/>
            <person name="Fang X."/>
            <person name="Li J."/>
            <person name="Curtis N.E."/>
            <person name="Altenburger A."/>
            <person name="Shibata T."/>
            <person name="Feng M."/>
            <person name="Maeda T."/>
            <person name="Schwartz J.A."/>
            <person name="Shigenobu S."/>
            <person name="Lundholm N."/>
            <person name="Nishiyama T."/>
            <person name="Yang H."/>
            <person name="Hasebe M."/>
            <person name="Li S."/>
            <person name="Pierce S.K."/>
            <person name="Wang J."/>
        </authorList>
    </citation>
    <scope>NUCLEOTIDE SEQUENCE [LARGE SCALE GENOMIC DNA]</scope>
    <source>
        <strain evidence="3">EC2010</strain>
        <tissue evidence="3">Whole organism of an adult</tissue>
    </source>
</reference>
<dbReference type="STRING" id="188477.A0A433SRL8"/>
<keyword evidence="1" id="KW-0863">Zinc-finger</keyword>
<evidence type="ECO:0000259" key="2">
    <source>
        <dbReference type="PROSITE" id="PS51083"/>
    </source>
</evidence>
<dbReference type="InterPro" id="IPR007529">
    <property type="entry name" value="Znf_HIT"/>
</dbReference>
<sequence length="158" mass="17719">MAPCIVCKTETDKYRCPKCLERYCSVTCCRTHKELCTEKSDSVKLAEPSQVELEKTEKPCFEKQIHPAFRGEKAPENDQVPEHLLQQLGGSSKVLSLLENPHLRAMMENLVNADKPDLTMAAAMREPIFTELADACLSIVDRENPNLEPAALSMADDR</sequence>
<dbReference type="PROSITE" id="PS51083">
    <property type="entry name" value="ZF_HIT"/>
    <property type="match status" value="1"/>
</dbReference>
<dbReference type="Proteomes" id="UP000271974">
    <property type="component" value="Unassembled WGS sequence"/>
</dbReference>
<keyword evidence="4" id="KW-1185">Reference proteome</keyword>